<feature type="non-terminal residue" evidence="3">
    <location>
        <position position="1"/>
    </location>
</feature>
<feature type="transmembrane region" description="Helical" evidence="2">
    <location>
        <begin position="82"/>
        <end position="105"/>
    </location>
</feature>
<name>A0ABN9UCW9_9DINO</name>
<accession>A0ABN9UCW9</accession>
<reference evidence="3" key="1">
    <citation type="submission" date="2023-10" db="EMBL/GenBank/DDBJ databases">
        <authorList>
            <person name="Chen Y."/>
            <person name="Shah S."/>
            <person name="Dougan E. K."/>
            <person name="Thang M."/>
            <person name="Chan C."/>
        </authorList>
    </citation>
    <scope>NUCLEOTIDE SEQUENCE [LARGE SCALE GENOMIC DNA]</scope>
</reference>
<keyword evidence="4" id="KW-1185">Reference proteome</keyword>
<evidence type="ECO:0000313" key="4">
    <source>
        <dbReference type="Proteomes" id="UP001189429"/>
    </source>
</evidence>
<sequence>ARLEGPDSNDCAGKSEGAAPPQVLGRCADADLASPDGAPRADELASGEITSRMLDNGEMYQWSESAWDAGLLLCHPCLGRGVSLALGLALVLNVFVQLGFCLIVWKYMLQEPWDDEFLDRLLAFRLSAHHVNNADIVGQRSLVRQVCESDPSLLTAAIHSSFIKNWGEFDDENGGIALMILAMFLWLTNIAWQLRDVYDQLDALFSMPRGPRTIVVLVGDAEGGTGSVSTRTDPAYLDSLSVTARLVEISELRVYCTFVGVALPRLIVAVLLGISGIRYLGMTDGMEDLILNAMALMFILDIDEEFFKAFLPRRVQTLVRNLEPLPLNEGRRARSMPNVFPLMVMIATLACVGASGFLIVMPFKMKLDQVRNILCSGQHDFVFSHNLASGVVHVAQSFHDAELTEVERLVLQVAQPTLLEGRGWNVDPELVALSRAKQAQVAFEPNVSSLSAADFNEDSFLKVANIGASTVEEAAHHFTCSDFGTGLNFEMSRDVLRQITGNSTLNTCSDLSDLWLCGKMASTQLRALCPQTCGCWEGDLSWAGAFSTTAFGCAGECLKHKSQTWERMVGSRFPCADTGPENFSSVTDYLPQGARCRTKCGERPLLISPPPFGISTSSTSKASRSTSRASLRFERACQAL</sequence>
<feature type="transmembrane region" description="Helical" evidence="2">
    <location>
        <begin position="174"/>
        <end position="192"/>
    </location>
</feature>
<dbReference type="Proteomes" id="UP001189429">
    <property type="component" value="Unassembled WGS sequence"/>
</dbReference>
<feature type="compositionally biased region" description="Low complexity" evidence="1">
    <location>
        <begin position="615"/>
        <end position="629"/>
    </location>
</feature>
<dbReference type="EMBL" id="CAUYUJ010015719">
    <property type="protein sequence ID" value="CAK0857308.1"/>
    <property type="molecule type" value="Genomic_DNA"/>
</dbReference>
<keyword evidence="2" id="KW-0812">Transmembrane</keyword>
<evidence type="ECO:0000256" key="2">
    <source>
        <dbReference type="SAM" id="Phobius"/>
    </source>
</evidence>
<protein>
    <submittedName>
        <fullName evidence="3">Uncharacterized protein</fullName>
    </submittedName>
</protein>
<evidence type="ECO:0000313" key="3">
    <source>
        <dbReference type="EMBL" id="CAK0857308.1"/>
    </source>
</evidence>
<gene>
    <name evidence="3" type="ORF">PCOR1329_LOCUS47462</name>
</gene>
<feature type="region of interest" description="Disordered" evidence="1">
    <location>
        <begin position="1"/>
        <end position="22"/>
    </location>
</feature>
<feature type="region of interest" description="Disordered" evidence="1">
    <location>
        <begin position="610"/>
        <end position="629"/>
    </location>
</feature>
<keyword evidence="2" id="KW-1133">Transmembrane helix</keyword>
<organism evidence="3 4">
    <name type="scientific">Prorocentrum cordatum</name>
    <dbReference type="NCBI Taxonomy" id="2364126"/>
    <lineage>
        <taxon>Eukaryota</taxon>
        <taxon>Sar</taxon>
        <taxon>Alveolata</taxon>
        <taxon>Dinophyceae</taxon>
        <taxon>Prorocentrales</taxon>
        <taxon>Prorocentraceae</taxon>
        <taxon>Prorocentrum</taxon>
    </lineage>
</organism>
<evidence type="ECO:0000256" key="1">
    <source>
        <dbReference type="SAM" id="MobiDB-lite"/>
    </source>
</evidence>
<comment type="caution">
    <text evidence="3">The sequence shown here is derived from an EMBL/GenBank/DDBJ whole genome shotgun (WGS) entry which is preliminary data.</text>
</comment>
<feature type="transmembrane region" description="Helical" evidence="2">
    <location>
        <begin position="254"/>
        <end position="277"/>
    </location>
</feature>
<proteinExistence type="predicted"/>
<keyword evidence="2" id="KW-0472">Membrane</keyword>
<feature type="transmembrane region" description="Helical" evidence="2">
    <location>
        <begin position="339"/>
        <end position="363"/>
    </location>
</feature>